<reference evidence="2" key="2">
    <citation type="journal article" date="2015" name="Fish Shellfish Immunol.">
        <title>Early steps in the European eel (Anguilla anguilla)-Vibrio vulnificus interaction in the gills: Role of the RtxA13 toxin.</title>
        <authorList>
            <person name="Callol A."/>
            <person name="Pajuelo D."/>
            <person name="Ebbesson L."/>
            <person name="Teles M."/>
            <person name="MacKenzie S."/>
            <person name="Amaro C."/>
        </authorList>
    </citation>
    <scope>NUCLEOTIDE SEQUENCE</scope>
</reference>
<evidence type="ECO:0000313" key="2">
    <source>
        <dbReference type="EMBL" id="JAH49053.1"/>
    </source>
</evidence>
<sequence>MCKCHTSSRRRAKRRPRSLSQTSSQSHLQTRHDVRVQSHRYKVTRMEKQIKETAALLYKFRKPNHPKAQSLFK</sequence>
<proteinExistence type="predicted"/>
<dbReference type="EMBL" id="GBXM01059524">
    <property type="protein sequence ID" value="JAH49053.1"/>
    <property type="molecule type" value="Transcribed_RNA"/>
</dbReference>
<feature type="region of interest" description="Disordered" evidence="1">
    <location>
        <begin position="1"/>
        <end position="34"/>
    </location>
</feature>
<feature type="compositionally biased region" description="Basic residues" evidence="1">
    <location>
        <begin position="1"/>
        <end position="17"/>
    </location>
</feature>
<protein>
    <submittedName>
        <fullName evidence="2">Uncharacterized protein</fullName>
    </submittedName>
</protein>
<feature type="compositionally biased region" description="Low complexity" evidence="1">
    <location>
        <begin position="18"/>
        <end position="28"/>
    </location>
</feature>
<evidence type="ECO:0000256" key="1">
    <source>
        <dbReference type="SAM" id="MobiDB-lite"/>
    </source>
</evidence>
<accession>A0A0E9T8H7</accession>
<reference evidence="2" key="1">
    <citation type="submission" date="2014-11" db="EMBL/GenBank/DDBJ databases">
        <authorList>
            <person name="Amaro Gonzalez C."/>
        </authorList>
    </citation>
    <scope>NUCLEOTIDE SEQUENCE</scope>
</reference>
<dbReference type="AlphaFoldDB" id="A0A0E9T8H7"/>
<name>A0A0E9T8H7_ANGAN</name>
<organism evidence="2">
    <name type="scientific">Anguilla anguilla</name>
    <name type="common">European freshwater eel</name>
    <name type="synonym">Muraena anguilla</name>
    <dbReference type="NCBI Taxonomy" id="7936"/>
    <lineage>
        <taxon>Eukaryota</taxon>
        <taxon>Metazoa</taxon>
        <taxon>Chordata</taxon>
        <taxon>Craniata</taxon>
        <taxon>Vertebrata</taxon>
        <taxon>Euteleostomi</taxon>
        <taxon>Actinopterygii</taxon>
        <taxon>Neopterygii</taxon>
        <taxon>Teleostei</taxon>
        <taxon>Anguilliformes</taxon>
        <taxon>Anguillidae</taxon>
        <taxon>Anguilla</taxon>
    </lineage>
</organism>